<dbReference type="InterPro" id="IPR006179">
    <property type="entry name" value="5_nucleotidase/apyrase"/>
</dbReference>
<feature type="transmembrane region" description="Helical" evidence="3">
    <location>
        <begin position="1605"/>
        <end position="1622"/>
    </location>
</feature>
<dbReference type="EMBL" id="VFPN01000003">
    <property type="protein sequence ID" value="TQM61531.1"/>
    <property type="molecule type" value="Genomic_DNA"/>
</dbReference>
<sequence>MSRPQWITSRKAFATALAVSLITGPLAATPAMATTAGTGVIINELYLKAGSAGAAYAQKFVELYNPTDTAVSLSGWSLQYRAATSVAPASGVGTLSGSIPARGYYLVSMPGNGSVGAELPTADAAVTINPSGTTGQVFLADTTDKLNPPVGNVSGTEHVVDFVGYGGATSFEGAVAPVTDPNSTPNSLARTEFIDSDNNQADLTHPATITPQSSGQPDPGTPDPGTPGPGTPVAITAIQGTGAASPLAGQTVTTRGVVTASYPTGGYNGYYIQTPGTGGTIDATHTASDALFVFSNSTVGSVAVGDYVEVTGEVSEYYDLTQITVTGGSGLTTLSESVTAPTPAAVSLPRASAERETLEGMLLAPRGEFTVSSTYTTNQYGEIGLAAGSTPLLTPTEVARPTTSAYTAAVAENAARGVVLDDGATTNFLSAANQGIALPYLTPDTPLSVGADVTFTGAVIFDYRNSTWKFQPTTQLTAGNAASVQPASFSNVRTDAPRAVGGDIQIASFNVLNYFTTTGDTVSGCSFYTDREKNPITVNTGCDARGAADAANLARQQAKIVAAINGLNAEVVSLEEIENSAVFGRNRDSALGTLTAALNTAAGSNVWEFVASPTALPANEDVIRTAFIYKKDAVQPVGSSRILADGTAFNNARRPLAQEFAAAGKPDGATFIAIVNHFKSKGSGSGADADTGDGQGASNASRVAQANALADFSQTLQDEWDTDRVFLIGDFNAYSQEDPIIALTDRGYVDLGATSGKYSYSFSGASGSLDHILASPAAYTAVTGVDIWNINSGESIALEYSRYNYNLTNFYNESPYRSSDHDPIVVGVQFEAADVKLNLLNINDFHGRIDANTVKFAGTIEQLRAENGENNSVLLSDGDNIGASLFASSSQRDQPTIDVLNALDLAASAVGNHEFDAGFTDLTDRVVGSGATKNAQFPYLGANVYQTGTETPALPEYELIDRGGLTVGVIGAVTEETPTLVSPGGIATLSFGDPVDAVNRVAAQLSDGNMANGEADVLVAEYHEGAGAGTPEGSTLAEELDAGGMFNRVVTATSPLVDVIYTGHTHKQYAWDAAIPGTSNTRPVLQTGSYGENIGQVVLSVNPENNTVSGYTARNVPRTTVADANLIAAYPRAAEVKTIVDAAVAAADVTGRVPVGSITGDITTAYSGGSYTGGSYTGGTRDNRAAESTLGNLVANSLVSSLSATDRGGADIGVVNPGGLRAELFYAPDGTVSYAEANAVLPFVNNLWTTSLTGAQFKAVLEQQWQLNADGTVPSRPFLKLGLSENVSYTYDDGRAQGDRVTGVWIDGKPLVAADTYRIGSFSFLLQGGDNFREFLKGTDTRDSGLIDRDAWIEYLTANSPIVPSYTARAAKVTGAPTSAVAAGDTVEFEVSGLNLTSLGAPETTELAASWTGSTATFAAIPVVDGTGQVRVTVPVDAVAASEFVLTGKESGTTVRIPLTVTVAPVDPGTDPGSEKPTEEPSPATDGQLTESLRDLVSVAPDTARPGDTVTVFTGTEHADEWISVWLHSTPVSLGGWTQVTATGSTRVEIPPTAELGSHRIVVLDATGAVLGWTTVTVVSASGGSGGDAAGSGTLSVTGGVDVSLALWSALALLASGGFFAARRRRATD</sequence>
<dbReference type="CDD" id="cd04486">
    <property type="entry name" value="YhcR_OBF_like"/>
    <property type="match status" value="1"/>
</dbReference>
<dbReference type="Gene3D" id="3.60.10.10">
    <property type="entry name" value="Endonuclease/exonuclease/phosphatase"/>
    <property type="match status" value="1"/>
</dbReference>
<dbReference type="PANTHER" id="PTHR42834">
    <property type="entry name" value="ENDONUCLEASE/EXONUCLEASE/PHOSPHATASE FAMILY PROTEIN (AFU_ORTHOLOGUE AFUA_3G09210)"/>
    <property type="match status" value="1"/>
</dbReference>
<feature type="signal peptide" evidence="4">
    <location>
        <begin position="1"/>
        <end position="27"/>
    </location>
</feature>
<reference evidence="6 7" key="1">
    <citation type="submission" date="2019-06" db="EMBL/GenBank/DDBJ databases">
        <title>Sequencing the genomes of 1000 actinobacteria strains.</title>
        <authorList>
            <person name="Klenk H.-P."/>
        </authorList>
    </citation>
    <scope>NUCLEOTIDE SEQUENCE [LARGE SCALE GENOMIC DNA]</scope>
    <source>
        <strain evidence="6 7">DSM 18031</strain>
    </source>
</reference>
<dbReference type="InterPro" id="IPR029052">
    <property type="entry name" value="Metallo-depent_PP-like"/>
</dbReference>
<dbReference type="SUPFAM" id="SSF74853">
    <property type="entry name" value="Lamin A/C globular tail domain"/>
    <property type="match status" value="1"/>
</dbReference>
<dbReference type="InterPro" id="IPR036907">
    <property type="entry name" value="5'-Nucleotdase_C_sf"/>
</dbReference>
<accession>A0A543HT49</accession>
<evidence type="ECO:0000256" key="1">
    <source>
        <dbReference type="ARBA" id="ARBA00022729"/>
    </source>
</evidence>
<dbReference type="InterPro" id="IPR047971">
    <property type="entry name" value="ExeM-like"/>
</dbReference>
<proteinExistence type="predicted"/>
<evidence type="ECO:0000256" key="3">
    <source>
        <dbReference type="SAM" id="Phobius"/>
    </source>
</evidence>
<dbReference type="CDD" id="cd10283">
    <property type="entry name" value="MnuA_DNase1-like"/>
    <property type="match status" value="1"/>
</dbReference>
<keyword evidence="3" id="KW-1133">Transmembrane helix</keyword>
<feature type="region of interest" description="Disordered" evidence="2">
    <location>
        <begin position="1463"/>
        <end position="1487"/>
    </location>
</feature>
<dbReference type="InterPro" id="IPR036691">
    <property type="entry name" value="Endo/exonu/phosph_ase_sf"/>
</dbReference>
<evidence type="ECO:0000259" key="5">
    <source>
        <dbReference type="PROSITE" id="PS51841"/>
    </source>
</evidence>
<dbReference type="GO" id="GO:0016787">
    <property type="term" value="F:hydrolase activity"/>
    <property type="evidence" value="ECO:0007669"/>
    <property type="project" value="InterPro"/>
</dbReference>
<evidence type="ECO:0000313" key="6">
    <source>
        <dbReference type="EMBL" id="TQM61531.1"/>
    </source>
</evidence>
<evidence type="ECO:0000313" key="7">
    <source>
        <dbReference type="Proteomes" id="UP000318331"/>
    </source>
</evidence>
<keyword evidence="3" id="KW-0472">Membrane</keyword>
<keyword evidence="7" id="KW-1185">Reference proteome</keyword>
<feature type="domain" description="LTD" evidence="5">
    <location>
        <begin position="28"/>
        <end position="167"/>
    </location>
</feature>
<dbReference type="Proteomes" id="UP000318331">
    <property type="component" value="Unassembled WGS sequence"/>
</dbReference>
<dbReference type="InterPro" id="IPR001322">
    <property type="entry name" value="Lamin_tail_dom"/>
</dbReference>
<dbReference type="PRINTS" id="PR01607">
    <property type="entry name" value="APYRASEFAMLY"/>
</dbReference>
<dbReference type="PROSITE" id="PS51841">
    <property type="entry name" value="LTD"/>
    <property type="match status" value="1"/>
</dbReference>
<dbReference type="PANTHER" id="PTHR42834:SF1">
    <property type="entry name" value="ENDONUCLEASE_EXONUCLEASE_PHOSPHATASE FAMILY PROTEIN (AFU_ORTHOLOGUE AFUA_3G09210)"/>
    <property type="match status" value="1"/>
</dbReference>
<dbReference type="InterPro" id="IPR036415">
    <property type="entry name" value="Lamin_tail_dom_sf"/>
</dbReference>
<dbReference type="Pfam" id="PF00932">
    <property type="entry name" value="LTD"/>
    <property type="match status" value="1"/>
</dbReference>
<evidence type="ECO:0000256" key="2">
    <source>
        <dbReference type="SAM" id="MobiDB-lite"/>
    </source>
</evidence>
<dbReference type="RefSeq" id="WP_141918634.1">
    <property type="nucleotide sequence ID" value="NZ_BAAAYS010000006.1"/>
</dbReference>
<dbReference type="SUPFAM" id="SSF55816">
    <property type="entry name" value="5'-nucleotidase (syn. UDP-sugar hydrolase), C-terminal domain"/>
    <property type="match status" value="1"/>
</dbReference>
<feature type="compositionally biased region" description="Polar residues" evidence="2">
    <location>
        <begin position="199"/>
        <end position="216"/>
    </location>
</feature>
<protein>
    <submittedName>
        <fullName evidence="6">5'-nucleotidase</fullName>
    </submittedName>
</protein>
<dbReference type="Pfam" id="PF03372">
    <property type="entry name" value="Exo_endo_phos"/>
    <property type="match status" value="1"/>
</dbReference>
<feature type="region of interest" description="Disordered" evidence="2">
    <location>
        <begin position="199"/>
        <end position="232"/>
    </location>
</feature>
<dbReference type="Pfam" id="PF00149">
    <property type="entry name" value="Metallophos"/>
    <property type="match status" value="1"/>
</dbReference>
<dbReference type="SUPFAM" id="SSF56300">
    <property type="entry name" value="Metallo-dependent phosphatases"/>
    <property type="match status" value="1"/>
</dbReference>
<gene>
    <name evidence="6" type="ORF">FB466_2487</name>
</gene>
<dbReference type="NCBIfam" id="NF033681">
    <property type="entry name" value="ExeM_NucH_DNase"/>
    <property type="match status" value="1"/>
</dbReference>
<name>A0A543HT49_9MICO</name>
<keyword evidence="3" id="KW-0812">Transmembrane</keyword>
<organism evidence="6 7">
    <name type="scientific">Klugiella xanthotipulae</name>
    <dbReference type="NCBI Taxonomy" id="244735"/>
    <lineage>
        <taxon>Bacteria</taxon>
        <taxon>Bacillati</taxon>
        <taxon>Actinomycetota</taxon>
        <taxon>Actinomycetes</taxon>
        <taxon>Micrococcales</taxon>
        <taxon>Microbacteriaceae</taxon>
        <taxon>Klugiella</taxon>
    </lineage>
</organism>
<dbReference type="InterPro" id="IPR005135">
    <property type="entry name" value="Endo/exonuclease/phosphatase"/>
</dbReference>
<dbReference type="Gene3D" id="3.60.21.10">
    <property type="match status" value="1"/>
</dbReference>
<dbReference type="SUPFAM" id="SSF56219">
    <property type="entry name" value="DNase I-like"/>
    <property type="match status" value="1"/>
</dbReference>
<evidence type="ECO:0000256" key="4">
    <source>
        <dbReference type="SAM" id="SignalP"/>
    </source>
</evidence>
<dbReference type="OrthoDB" id="1016457at2"/>
<feature type="compositionally biased region" description="Pro residues" evidence="2">
    <location>
        <begin position="219"/>
        <end position="230"/>
    </location>
</feature>
<comment type="caution">
    <text evidence="6">The sequence shown here is derived from an EMBL/GenBank/DDBJ whole genome shotgun (WGS) entry which is preliminary data.</text>
</comment>
<dbReference type="InterPro" id="IPR004843">
    <property type="entry name" value="Calcineurin-like_PHP"/>
</dbReference>
<dbReference type="GO" id="GO:0009166">
    <property type="term" value="P:nucleotide catabolic process"/>
    <property type="evidence" value="ECO:0007669"/>
    <property type="project" value="InterPro"/>
</dbReference>
<feature type="chain" id="PRO_5039684784" evidence="4">
    <location>
        <begin position="28"/>
        <end position="1629"/>
    </location>
</feature>
<dbReference type="Pfam" id="PF02872">
    <property type="entry name" value="5_nucleotid_C"/>
    <property type="match status" value="1"/>
</dbReference>
<dbReference type="InterPro" id="IPR008334">
    <property type="entry name" value="5'-Nucleotdase_C"/>
</dbReference>
<keyword evidence="1 4" id="KW-0732">Signal</keyword>
<dbReference type="Gene3D" id="3.90.780.10">
    <property type="entry name" value="5'-Nucleotidase, C-terminal domain"/>
    <property type="match status" value="1"/>
</dbReference>